<protein>
    <submittedName>
        <fullName evidence="2">Uncharacterized protein</fullName>
    </submittedName>
</protein>
<name>A0A840N1A9_9BRAD</name>
<dbReference type="RefSeq" id="WP_246395436.1">
    <property type="nucleotide sequence ID" value="NZ_JACHIJ010000005.1"/>
</dbReference>
<evidence type="ECO:0000313" key="3">
    <source>
        <dbReference type="Proteomes" id="UP000521227"/>
    </source>
</evidence>
<feature type="chain" id="PRO_5032646486" evidence="1">
    <location>
        <begin position="21"/>
        <end position="137"/>
    </location>
</feature>
<comment type="caution">
    <text evidence="2">The sequence shown here is derived from an EMBL/GenBank/DDBJ whole genome shotgun (WGS) entry which is preliminary data.</text>
</comment>
<organism evidence="2 3">
    <name type="scientific">Afipia massiliensis</name>
    <dbReference type="NCBI Taxonomy" id="211460"/>
    <lineage>
        <taxon>Bacteria</taxon>
        <taxon>Pseudomonadati</taxon>
        <taxon>Pseudomonadota</taxon>
        <taxon>Alphaproteobacteria</taxon>
        <taxon>Hyphomicrobiales</taxon>
        <taxon>Nitrobacteraceae</taxon>
        <taxon>Afipia</taxon>
    </lineage>
</organism>
<dbReference type="Proteomes" id="UP000521227">
    <property type="component" value="Unassembled WGS sequence"/>
</dbReference>
<gene>
    <name evidence="2" type="ORF">HNQ36_003873</name>
</gene>
<dbReference type="EMBL" id="JACHIJ010000005">
    <property type="protein sequence ID" value="MBB5053873.1"/>
    <property type="molecule type" value="Genomic_DNA"/>
</dbReference>
<evidence type="ECO:0000313" key="2">
    <source>
        <dbReference type="EMBL" id="MBB5053873.1"/>
    </source>
</evidence>
<feature type="signal peptide" evidence="1">
    <location>
        <begin position="1"/>
        <end position="20"/>
    </location>
</feature>
<sequence length="137" mass="14335">MKIIAAGIILMSIAAGSAQAESCTKSRDHLLGSLGGDLAQPPQAYQGLFKICLATMSITNVKDAFVLRDGGIAVIPKQDSVAATAATLSKFCDAYPRSTLRFLSRKDLLQANSVSRIVKMSSTGATSCRKIKGTAPS</sequence>
<reference evidence="2 3" key="1">
    <citation type="submission" date="2020-08" db="EMBL/GenBank/DDBJ databases">
        <title>Genomic Encyclopedia of Type Strains, Phase IV (KMG-IV): sequencing the most valuable type-strain genomes for metagenomic binning, comparative biology and taxonomic classification.</title>
        <authorList>
            <person name="Goeker M."/>
        </authorList>
    </citation>
    <scope>NUCLEOTIDE SEQUENCE [LARGE SCALE GENOMIC DNA]</scope>
    <source>
        <strain evidence="2 3">DSM 17498</strain>
    </source>
</reference>
<accession>A0A840N1A9</accession>
<keyword evidence="1" id="KW-0732">Signal</keyword>
<proteinExistence type="predicted"/>
<evidence type="ECO:0000256" key="1">
    <source>
        <dbReference type="SAM" id="SignalP"/>
    </source>
</evidence>
<dbReference type="AlphaFoldDB" id="A0A840N1A9"/>